<comment type="function">
    <text evidence="2 16">Cell wall formation.</text>
</comment>
<dbReference type="Pfam" id="PF01565">
    <property type="entry name" value="FAD_binding_4"/>
    <property type="match status" value="1"/>
</dbReference>
<protein>
    <recommendedName>
        <fullName evidence="16">UDP-N-acetylenolpyruvoylglucosamine reductase</fullName>
        <ecNumber evidence="16">1.3.1.98</ecNumber>
    </recommendedName>
    <alternativeName>
        <fullName evidence="16">UDP-N-acetylmuramate dehydrogenase</fullName>
    </alternativeName>
</protein>
<dbReference type="SUPFAM" id="SSF56194">
    <property type="entry name" value="Uridine diphospho-N-Acetylenolpyruvylglucosamine reductase, MurB, C-terminal domain"/>
    <property type="match status" value="1"/>
</dbReference>
<evidence type="ECO:0000256" key="7">
    <source>
        <dbReference type="ARBA" id="ARBA00022630"/>
    </source>
</evidence>
<evidence type="ECO:0000256" key="16">
    <source>
        <dbReference type="HAMAP-Rule" id="MF_00037"/>
    </source>
</evidence>
<dbReference type="GO" id="GO:0071949">
    <property type="term" value="F:FAD binding"/>
    <property type="evidence" value="ECO:0007669"/>
    <property type="project" value="InterPro"/>
</dbReference>
<name>A0A6M0H552_9CLOT</name>
<accession>A0A6M0H552</accession>
<dbReference type="Gene3D" id="3.30.465.10">
    <property type="match status" value="1"/>
</dbReference>
<dbReference type="GO" id="GO:0051301">
    <property type="term" value="P:cell division"/>
    <property type="evidence" value="ECO:0007669"/>
    <property type="project" value="UniProtKB-KW"/>
</dbReference>
<dbReference type="UniPathway" id="UPA00219"/>
<comment type="cofactor">
    <cofactor evidence="1 16">
        <name>FAD</name>
        <dbReference type="ChEBI" id="CHEBI:57692"/>
    </cofactor>
</comment>
<gene>
    <name evidence="16 18" type="primary">murB</name>
    <name evidence="18" type="ORF">G3M99_12380</name>
</gene>
<dbReference type="InterPro" id="IPR036318">
    <property type="entry name" value="FAD-bd_PCMH-like_sf"/>
</dbReference>
<dbReference type="AlphaFoldDB" id="A0A6M0H552"/>
<evidence type="ECO:0000256" key="15">
    <source>
        <dbReference type="ARBA" id="ARBA00048914"/>
    </source>
</evidence>
<feature type="active site" evidence="16">
    <location>
        <position position="297"/>
    </location>
</feature>
<dbReference type="GO" id="GO:0005829">
    <property type="term" value="C:cytosol"/>
    <property type="evidence" value="ECO:0007669"/>
    <property type="project" value="TreeGrafter"/>
</dbReference>
<dbReference type="PANTHER" id="PTHR21071">
    <property type="entry name" value="UDP-N-ACETYLENOLPYRUVOYLGLUCOSAMINE REDUCTASE"/>
    <property type="match status" value="1"/>
</dbReference>
<comment type="catalytic activity">
    <reaction evidence="15 16">
        <text>UDP-N-acetyl-alpha-D-muramate + NADP(+) = UDP-N-acetyl-3-O-(1-carboxyvinyl)-alpha-D-glucosamine + NADPH + H(+)</text>
        <dbReference type="Rhea" id="RHEA:12248"/>
        <dbReference type="ChEBI" id="CHEBI:15378"/>
        <dbReference type="ChEBI" id="CHEBI:57783"/>
        <dbReference type="ChEBI" id="CHEBI:58349"/>
        <dbReference type="ChEBI" id="CHEBI:68483"/>
        <dbReference type="ChEBI" id="CHEBI:70757"/>
        <dbReference type="EC" id="1.3.1.98"/>
    </reaction>
</comment>
<proteinExistence type="inferred from homology"/>
<comment type="pathway">
    <text evidence="4 16">Cell wall biogenesis; peptidoglycan biosynthesis.</text>
</comment>
<reference evidence="18 19" key="1">
    <citation type="submission" date="2020-02" db="EMBL/GenBank/DDBJ databases">
        <title>Genome assembly of a novel Clostridium senegalense strain.</title>
        <authorList>
            <person name="Gupta T.B."/>
            <person name="Jauregui R."/>
            <person name="Maclean P."/>
            <person name="Nawarathana A."/>
            <person name="Brightwell G."/>
        </authorList>
    </citation>
    <scope>NUCLEOTIDE SEQUENCE [LARGE SCALE GENOMIC DNA]</scope>
    <source>
        <strain evidence="18 19">AGRFS4</strain>
    </source>
</reference>
<evidence type="ECO:0000256" key="14">
    <source>
        <dbReference type="ARBA" id="ARBA00023316"/>
    </source>
</evidence>
<comment type="similarity">
    <text evidence="16">Belongs to the MurB family.</text>
</comment>
<sequence length="305" mass="33387">MSQKKELINELKLVLKGENIEFDSPMKDHITFKVGGPADILVYPTNYEEVISIIKLCKKYESNYFILGNGSNLLVKDGGIRGVVVKFSKLSNIKVEDDKVIAQSGAKLCDVTSESLKASLKGFEFACGIPGSIGGATTMNAGAYNGCMADVVESVLVVDKEGNLIKLSKEDLEFGYRHSVVMTHNYIVLETTLKLIRHNSEDIKTRIDDLTDKRNSKQPLEYASAGSTFKRPEGYFAGKLIQDAGLKGKGVGGAEVSTKHSGFIINKGNATAKDILDLIALVQKEVKEQFDVDLYPEVRIIGEDK</sequence>
<dbReference type="GO" id="GO:0071555">
    <property type="term" value="P:cell wall organization"/>
    <property type="evidence" value="ECO:0007669"/>
    <property type="project" value="UniProtKB-KW"/>
</dbReference>
<dbReference type="NCBIfam" id="TIGR00179">
    <property type="entry name" value="murB"/>
    <property type="match status" value="1"/>
</dbReference>
<dbReference type="InterPro" id="IPR016166">
    <property type="entry name" value="FAD-bd_PCMH"/>
</dbReference>
<dbReference type="InterPro" id="IPR011601">
    <property type="entry name" value="MurB_C"/>
</dbReference>
<keyword evidence="12 16" id="KW-0560">Oxidoreductase</keyword>
<dbReference type="GO" id="GO:0009252">
    <property type="term" value="P:peptidoglycan biosynthetic process"/>
    <property type="evidence" value="ECO:0007669"/>
    <property type="project" value="UniProtKB-UniRule"/>
</dbReference>
<dbReference type="InterPro" id="IPR006094">
    <property type="entry name" value="Oxid_FAD_bind_N"/>
</dbReference>
<keyword evidence="14 16" id="KW-0961">Cell wall biogenesis/degradation</keyword>
<organism evidence="18 19">
    <name type="scientific">Clostridium senegalense</name>
    <dbReference type="NCBI Taxonomy" id="1465809"/>
    <lineage>
        <taxon>Bacteria</taxon>
        <taxon>Bacillati</taxon>
        <taxon>Bacillota</taxon>
        <taxon>Clostridia</taxon>
        <taxon>Eubacteriales</taxon>
        <taxon>Clostridiaceae</taxon>
        <taxon>Clostridium</taxon>
    </lineage>
</organism>
<dbReference type="EMBL" id="JAAGPU010000023">
    <property type="protein sequence ID" value="NEU05637.1"/>
    <property type="molecule type" value="Genomic_DNA"/>
</dbReference>
<dbReference type="InterPro" id="IPR016167">
    <property type="entry name" value="FAD-bd_PCMH_sub1"/>
</dbReference>
<dbReference type="RefSeq" id="WP_061995822.1">
    <property type="nucleotide sequence ID" value="NZ_JAAGPU010000023.1"/>
</dbReference>
<evidence type="ECO:0000256" key="1">
    <source>
        <dbReference type="ARBA" id="ARBA00001974"/>
    </source>
</evidence>
<keyword evidence="19" id="KW-1185">Reference proteome</keyword>
<keyword evidence="7 16" id="KW-0285">Flavoprotein</keyword>
<dbReference type="InterPro" id="IPR016169">
    <property type="entry name" value="FAD-bd_PCMH_sub2"/>
</dbReference>
<keyword evidence="5 16" id="KW-0963">Cytoplasm</keyword>
<dbReference type="HAMAP" id="MF_00037">
    <property type="entry name" value="MurB"/>
    <property type="match status" value="1"/>
</dbReference>
<keyword evidence="8 16" id="KW-0274">FAD</keyword>
<evidence type="ECO:0000256" key="8">
    <source>
        <dbReference type="ARBA" id="ARBA00022827"/>
    </source>
</evidence>
<keyword evidence="10 16" id="KW-0133">Cell shape</keyword>
<evidence type="ECO:0000259" key="17">
    <source>
        <dbReference type="PROSITE" id="PS51387"/>
    </source>
</evidence>
<keyword evidence="13 16" id="KW-0131">Cell cycle</keyword>
<evidence type="ECO:0000256" key="6">
    <source>
        <dbReference type="ARBA" id="ARBA00022618"/>
    </source>
</evidence>
<dbReference type="GO" id="GO:0008762">
    <property type="term" value="F:UDP-N-acetylmuramate dehydrogenase activity"/>
    <property type="evidence" value="ECO:0007669"/>
    <property type="project" value="UniProtKB-UniRule"/>
</dbReference>
<dbReference type="NCBIfam" id="NF010480">
    <property type="entry name" value="PRK13905.1"/>
    <property type="match status" value="1"/>
</dbReference>
<evidence type="ECO:0000256" key="4">
    <source>
        <dbReference type="ARBA" id="ARBA00004752"/>
    </source>
</evidence>
<dbReference type="Gene3D" id="3.30.43.10">
    <property type="entry name" value="Uridine Diphospho-n-acetylenolpyruvylglucosamine Reductase, domain 2"/>
    <property type="match status" value="1"/>
</dbReference>
<evidence type="ECO:0000256" key="12">
    <source>
        <dbReference type="ARBA" id="ARBA00023002"/>
    </source>
</evidence>
<dbReference type="GO" id="GO:0008360">
    <property type="term" value="P:regulation of cell shape"/>
    <property type="evidence" value="ECO:0007669"/>
    <property type="project" value="UniProtKB-KW"/>
</dbReference>
<feature type="domain" description="FAD-binding PCMH-type" evidence="17">
    <location>
        <begin position="34"/>
        <end position="198"/>
    </location>
</feature>
<feature type="active site" evidence="16">
    <location>
        <position position="177"/>
    </location>
</feature>
<dbReference type="InterPro" id="IPR036635">
    <property type="entry name" value="MurB_C_sf"/>
</dbReference>
<dbReference type="PROSITE" id="PS51387">
    <property type="entry name" value="FAD_PCMH"/>
    <property type="match status" value="1"/>
</dbReference>
<dbReference type="Pfam" id="PF02873">
    <property type="entry name" value="MurB_C"/>
    <property type="match status" value="1"/>
</dbReference>
<dbReference type="Proteomes" id="UP000481872">
    <property type="component" value="Unassembled WGS sequence"/>
</dbReference>
<dbReference type="PANTHER" id="PTHR21071:SF4">
    <property type="entry name" value="UDP-N-ACETYLENOLPYRUVOYLGLUCOSAMINE REDUCTASE"/>
    <property type="match status" value="1"/>
</dbReference>
<evidence type="ECO:0000256" key="2">
    <source>
        <dbReference type="ARBA" id="ARBA00003921"/>
    </source>
</evidence>
<keyword evidence="6 16" id="KW-0132">Cell division</keyword>
<evidence type="ECO:0000256" key="9">
    <source>
        <dbReference type="ARBA" id="ARBA00022857"/>
    </source>
</evidence>
<evidence type="ECO:0000256" key="3">
    <source>
        <dbReference type="ARBA" id="ARBA00004496"/>
    </source>
</evidence>
<dbReference type="EC" id="1.3.1.98" evidence="16"/>
<dbReference type="SUPFAM" id="SSF56176">
    <property type="entry name" value="FAD-binding/transporter-associated domain-like"/>
    <property type="match status" value="1"/>
</dbReference>
<evidence type="ECO:0000256" key="11">
    <source>
        <dbReference type="ARBA" id="ARBA00022984"/>
    </source>
</evidence>
<comment type="subcellular location">
    <subcellularLocation>
        <location evidence="3 16">Cytoplasm</location>
    </subcellularLocation>
</comment>
<keyword evidence="9 16" id="KW-0521">NADP</keyword>
<keyword evidence="11 16" id="KW-0573">Peptidoglycan synthesis</keyword>
<dbReference type="InterPro" id="IPR003170">
    <property type="entry name" value="MurB"/>
</dbReference>
<feature type="active site" description="Proton donor" evidence="16">
    <location>
        <position position="227"/>
    </location>
</feature>
<evidence type="ECO:0000256" key="13">
    <source>
        <dbReference type="ARBA" id="ARBA00023306"/>
    </source>
</evidence>
<comment type="caution">
    <text evidence="18">The sequence shown here is derived from an EMBL/GenBank/DDBJ whole genome shotgun (WGS) entry which is preliminary data.</text>
</comment>
<evidence type="ECO:0000313" key="18">
    <source>
        <dbReference type="EMBL" id="NEU05637.1"/>
    </source>
</evidence>
<evidence type="ECO:0000313" key="19">
    <source>
        <dbReference type="Proteomes" id="UP000481872"/>
    </source>
</evidence>
<evidence type="ECO:0000256" key="10">
    <source>
        <dbReference type="ARBA" id="ARBA00022960"/>
    </source>
</evidence>
<evidence type="ECO:0000256" key="5">
    <source>
        <dbReference type="ARBA" id="ARBA00022490"/>
    </source>
</evidence>
<dbReference type="Gene3D" id="3.90.78.10">
    <property type="entry name" value="UDP-N-acetylenolpyruvoylglucosamine reductase, C-terminal domain"/>
    <property type="match status" value="1"/>
</dbReference>